<keyword evidence="1" id="KW-1133">Transmembrane helix</keyword>
<proteinExistence type="predicted"/>
<keyword evidence="1" id="KW-0812">Transmembrane</keyword>
<organism evidence="2 3">
    <name type="scientific">Fodinicola feengrottensis</name>
    <dbReference type="NCBI Taxonomy" id="435914"/>
    <lineage>
        <taxon>Bacteria</taxon>
        <taxon>Bacillati</taxon>
        <taxon>Actinomycetota</taxon>
        <taxon>Actinomycetes</taxon>
        <taxon>Mycobacteriales</taxon>
        <taxon>Fodinicola</taxon>
    </lineage>
</organism>
<keyword evidence="1" id="KW-0472">Membrane</keyword>
<evidence type="ECO:0000313" key="3">
    <source>
        <dbReference type="Proteomes" id="UP001500618"/>
    </source>
</evidence>
<comment type="caution">
    <text evidence="2">The sequence shown here is derived from an EMBL/GenBank/DDBJ whole genome shotgun (WGS) entry which is preliminary data.</text>
</comment>
<dbReference type="Proteomes" id="UP001500618">
    <property type="component" value="Unassembled WGS sequence"/>
</dbReference>
<gene>
    <name evidence="2" type="ORF">GCM10009765_18490</name>
</gene>
<reference evidence="3" key="1">
    <citation type="journal article" date="2019" name="Int. J. Syst. Evol. Microbiol.">
        <title>The Global Catalogue of Microorganisms (GCM) 10K type strain sequencing project: providing services to taxonomists for standard genome sequencing and annotation.</title>
        <authorList>
            <consortium name="The Broad Institute Genomics Platform"/>
            <consortium name="The Broad Institute Genome Sequencing Center for Infectious Disease"/>
            <person name="Wu L."/>
            <person name="Ma J."/>
        </authorList>
    </citation>
    <scope>NUCLEOTIDE SEQUENCE [LARGE SCALE GENOMIC DNA]</scope>
    <source>
        <strain evidence="3">JCM 14718</strain>
    </source>
</reference>
<name>A0ABP4S938_9ACTN</name>
<keyword evidence="3" id="KW-1185">Reference proteome</keyword>
<evidence type="ECO:0000313" key="2">
    <source>
        <dbReference type="EMBL" id="GAA1669327.1"/>
    </source>
</evidence>
<accession>A0ABP4S938</accession>
<dbReference type="EMBL" id="BAAANY010000007">
    <property type="protein sequence ID" value="GAA1669327.1"/>
    <property type="molecule type" value="Genomic_DNA"/>
</dbReference>
<protein>
    <submittedName>
        <fullName evidence="2">Uncharacterized protein</fullName>
    </submittedName>
</protein>
<sequence>MELPAVVGPRAVRPPAAVPIDQAMGWPVGFVMARPAVVSPGVARTATAAPLPLAGPAVLPGWTKAAVSPPTAAMVLPRWAAALFRAPAGAAPALAARTAAERPAPELATMADLLHPARSQLAPALRVPSLRPHSAGRACWAALGQGSAALVPASGSAVAWSAGVAMRPVSRSSRAALERWAALRPASDLERTAQGRLAVRPPVESVVAPDRPVRGPAVAWGRAAAQCWPVGSAEPRDQPAVPVFRLVAAGWEWAWDAAGPAGWRAYVPGWALPPAGVASWAWALVLAALWVARRRWWFCRPA</sequence>
<feature type="transmembrane region" description="Helical" evidence="1">
    <location>
        <begin position="270"/>
        <end position="292"/>
    </location>
</feature>
<evidence type="ECO:0000256" key="1">
    <source>
        <dbReference type="SAM" id="Phobius"/>
    </source>
</evidence>